<evidence type="ECO:0000256" key="2">
    <source>
        <dbReference type="SAM" id="Phobius"/>
    </source>
</evidence>
<dbReference type="PANTHER" id="PTHR31102:SF1">
    <property type="entry name" value="CATION_H+ EXCHANGER DOMAIN-CONTAINING PROTEIN"/>
    <property type="match status" value="1"/>
</dbReference>
<dbReference type="Proteomes" id="UP000007875">
    <property type="component" value="Unassembled WGS sequence"/>
</dbReference>
<evidence type="ECO:0000313" key="4">
    <source>
        <dbReference type="Proteomes" id="UP000007875"/>
    </source>
</evidence>
<dbReference type="GO" id="GO:0098662">
    <property type="term" value="P:inorganic cation transmembrane transport"/>
    <property type="evidence" value="ECO:0007669"/>
    <property type="project" value="TreeGrafter"/>
</dbReference>
<reference evidence="4" key="1">
    <citation type="submission" date="2003-08" db="EMBL/GenBank/DDBJ databases">
        <authorList>
            <person name="Birren B."/>
            <person name="Nusbaum C."/>
            <person name="Abebe A."/>
            <person name="Abouelleil A."/>
            <person name="Adekoya E."/>
            <person name="Ait-zahra M."/>
            <person name="Allen N."/>
            <person name="Allen T."/>
            <person name="An P."/>
            <person name="Anderson M."/>
            <person name="Anderson S."/>
            <person name="Arachchi H."/>
            <person name="Armbruster J."/>
            <person name="Bachantsang P."/>
            <person name="Baldwin J."/>
            <person name="Barry A."/>
            <person name="Bayul T."/>
            <person name="Blitshsteyn B."/>
            <person name="Bloom T."/>
            <person name="Blye J."/>
            <person name="Boguslavskiy L."/>
            <person name="Borowsky M."/>
            <person name="Boukhgalter B."/>
            <person name="Brunache A."/>
            <person name="Butler J."/>
            <person name="Calixte N."/>
            <person name="Calvo S."/>
            <person name="Camarata J."/>
            <person name="Campo K."/>
            <person name="Chang J."/>
            <person name="Cheshatsang Y."/>
            <person name="Citroen M."/>
            <person name="Collymore A."/>
            <person name="Considine T."/>
            <person name="Cook A."/>
            <person name="Cooke P."/>
            <person name="Corum B."/>
            <person name="Cuomo C."/>
            <person name="David R."/>
            <person name="Dawoe T."/>
            <person name="Degray S."/>
            <person name="Dodge S."/>
            <person name="Dooley K."/>
            <person name="Dorje P."/>
            <person name="Dorjee K."/>
            <person name="Dorris L."/>
            <person name="Duffey N."/>
            <person name="Dupes A."/>
            <person name="Elkins T."/>
            <person name="Engels R."/>
            <person name="Erickson J."/>
            <person name="Farina A."/>
            <person name="Faro S."/>
            <person name="Ferreira P."/>
            <person name="Fischer H."/>
            <person name="Fitzgerald M."/>
            <person name="Foley K."/>
            <person name="Gage D."/>
            <person name="Galagan J."/>
            <person name="Gearin G."/>
            <person name="Gnerre S."/>
            <person name="Gnirke A."/>
            <person name="Goyette A."/>
            <person name="Graham J."/>
            <person name="Grandbois E."/>
            <person name="Gyaltsen K."/>
            <person name="Hafez N."/>
            <person name="Hagopian D."/>
            <person name="Hagos B."/>
            <person name="Hall J."/>
            <person name="Hatcher B."/>
            <person name="Heller A."/>
            <person name="Higgins H."/>
            <person name="Honan T."/>
            <person name="Horn A."/>
            <person name="Houde N."/>
            <person name="Hughes L."/>
            <person name="Hulme W."/>
            <person name="Husby E."/>
            <person name="Iliev I."/>
            <person name="Jaffe D."/>
            <person name="Jones C."/>
            <person name="Kamal M."/>
            <person name="Kamat A."/>
            <person name="Kamvysselis M."/>
            <person name="Karlsson E."/>
            <person name="Kells C."/>
            <person name="Kieu A."/>
            <person name="Kisner P."/>
            <person name="Kodira C."/>
            <person name="Kulbokas E."/>
            <person name="Labutti K."/>
            <person name="Lama D."/>
            <person name="Landers T."/>
            <person name="Leger J."/>
            <person name="Levine S."/>
            <person name="Lewis D."/>
            <person name="Lewis T."/>
            <person name="Lindblad-toh K."/>
            <person name="Liu X."/>
            <person name="Lokyitsang T."/>
            <person name="Lokyitsang Y."/>
            <person name="Lucien O."/>
            <person name="Lui A."/>
            <person name="Ma L.J."/>
            <person name="Mabbitt R."/>
            <person name="Macdonald J."/>
            <person name="Maclean C."/>
            <person name="Major J."/>
            <person name="Manning J."/>
            <person name="Marabella R."/>
            <person name="Maru K."/>
            <person name="Matthews C."/>
            <person name="Mauceli E."/>
            <person name="Mccarthy M."/>
            <person name="Mcdonough S."/>
            <person name="Mcghee T."/>
            <person name="Meldrim J."/>
            <person name="Meneus L."/>
            <person name="Mesirov J."/>
            <person name="Mihalev A."/>
            <person name="Mihova T."/>
            <person name="Mikkelsen T."/>
            <person name="Mlenga V."/>
            <person name="Moru K."/>
            <person name="Mozes J."/>
            <person name="Mulrain L."/>
            <person name="Munson G."/>
            <person name="Naylor J."/>
            <person name="Newes C."/>
            <person name="Nguyen C."/>
            <person name="Nguyen N."/>
            <person name="Nguyen T."/>
            <person name="Nicol R."/>
            <person name="Nielsen C."/>
            <person name="Nizzari M."/>
            <person name="Norbu C."/>
            <person name="Norbu N."/>
            <person name="O'donnell P."/>
            <person name="Okoawo O."/>
            <person name="O'leary S."/>
            <person name="Omotosho B."/>
            <person name="O'neill K."/>
            <person name="Osman S."/>
            <person name="Parker S."/>
            <person name="Perrin D."/>
            <person name="Phunkhang P."/>
            <person name="Piqani B."/>
            <person name="Purcell S."/>
            <person name="Rachupka T."/>
            <person name="Ramasamy U."/>
            <person name="Rameau R."/>
            <person name="Ray V."/>
            <person name="Raymond C."/>
            <person name="Retta R."/>
            <person name="Richardson S."/>
            <person name="Rise C."/>
            <person name="Rodriguez J."/>
            <person name="Rogers J."/>
            <person name="Rogov P."/>
            <person name="Rutman M."/>
            <person name="Schupbach R."/>
            <person name="Seaman C."/>
            <person name="Settipalli S."/>
            <person name="Sharpe T."/>
            <person name="Sheridan J."/>
            <person name="Sherpa N."/>
            <person name="Shi J."/>
            <person name="Smirnov S."/>
            <person name="Smith C."/>
            <person name="Sougnez C."/>
            <person name="Spencer B."/>
            <person name="Stalker J."/>
            <person name="Stange-thomann N."/>
            <person name="Stavropoulos S."/>
            <person name="Stetson K."/>
            <person name="Stone C."/>
            <person name="Stone S."/>
            <person name="Stubbs M."/>
            <person name="Talamas J."/>
            <person name="Tchuinga P."/>
            <person name="Tenzing P."/>
            <person name="Tesfaye S."/>
            <person name="Theodore J."/>
            <person name="Thoulutsang Y."/>
            <person name="Topham K."/>
            <person name="Towey S."/>
            <person name="Tsamla T."/>
            <person name="Tsomo N."/>
            <person name="Vallee D."/>
            <person name="Vassiliev H."/>
            <person name="Venkataraman V."/>
            <person name="Vinson J."/>
            <person name="Vo A."/>
            <person name="Wade C."/>
            <person name="Wang S."/>
            <person name="Wangchuk T."/>
            <person name="Wangdi T."/>
            <person name="Whittaker C."/>
            <person name="Wilkinson J."/>
            <person name="Wu Y."/>
            <person name="Wyman D."/>
            <person name="Yadav S."/>
            <person name="Yang S."/>
            <person name="Yang X."/>
            <person name="Yeager S."/>
            <person name="Yee E."/>
            <person name="Young G."/>
            <person name="Zainoun J."/>
            <person name="Zembeck L."/>
            <person name="Zimmer A."/>
            <person name="Zody M."/>
            <person name="Lander E."/>
        </authorList>
    </citation>
    <scope>NUCLEOTIDE SEQUENCE [LARGE SCALE GENOMIC DNA]</scope>
</reference>
<dbReference type="AlphaFoldDB" id="H2YWT7"/>
<evidence type="ECO:0000313" key="3">
    <source>
        <dbReference type="Ensembl" id="ENSCSAVP00000009798.1"/>
    </source>
</evidence>
<accession>H2YWT7</accession>
<organism evidence="3 4">
    <name type="scientific">Ciona savignyi</name>
    <name type="common">Pacific transparent sea squirt</name>
    <dbReference type="NCBI Taxonomy" id="51511"/>
    <lineage>
        <taxon>Eukaryota</taxon>
        <taxon>Metazoa</taxon>
        <taxon>Chordata</taxon>
        <taxon>Tunicata</taxon>
        <taxon>Ascidiacea</taxon>
        <taxon>Phlebobranchia</taxon>
        <taxon>Cionidae</taxon>
        <taxon>Ciona</taxon>
    </lineage>
</organism>
<evidence type="ECO:0000256" key="1">
    <source>
        <dbReference type="ARBA" id="ARBA00007367"/>
    </source>
</evidence>
<keyword evidence="2" id="KW-0472">Membrane</keyword>
<feature type="transmembrane region" description="Helical" evidence="2">
    <location>
        <begin position="42"/>
        <end position="60"/>
    </location>
</feature>
<feature type="transmembrane region" description="Helical" evidence="2">
    <location>
        <begin position="142"/>
        <end position="161"/>
    </location>
</feature>
<feature type="transmembrane region" description="Helical" evidence="2">
    <location>
        <begin position="72"/>
        <end position="94"/>
    </location>
</feature>
<reference evidence="3" key="2">
    <citation type="submission" date="2025-08" db="UniProtKB">
        <authorList>
            <consortium name="Ensembl"/>
        </authorList>
    </citation>
    <scope>IDENTIFICATION</scope>
</reference>
<dbReference type="Ensembl" id="ENSCSAVT00000009916.1">
    <property type="protein sequence ID" value="ENSCSAVP00000009798.1"/>
    <property type="gene ID" value="ENSCSAVG00000005750.1"/>
</dbReference>
<comment type="similarity">
    <text evidence="1">Belongs to the monovalent cation:proton antiporter 1 (CPA1) transporter (TC 2.A.36) family.</text>
</comment>
<feature type="transmembrane region" description="Helical" evidence="2">
    <location>
        <begin position="203"/>
        <end position="225"/>
    </location>
</feature>
<protein>
    <recommendedName>
        <fullName evidence="5">Cation/H+ exchanger domain-containing protein</fullName>
    </recommendedName>
</protein>
<dbReference type="InterPro" id="IPR051843">
    <property type="entry name" value="CPA1_transporter"/>
</dbReference>
<keyword evidence="4" id="KW-1185">Reference proteome</keyword>
<proteinExistence type="inferred from homology"/>
<keyword evidence="2" id="KW-0812">Transmembrane</keyword>
<dbReference type="GeneTree" id="ENSGT00390000013285"/>
<dbReference type="PANTHER" id="PTHR31102">
    <property type="match status" value="1"/>
</dbReference>
<feature type="transmembrane region" description="Helical" evidence="2">
    <location>
        <begin position="115"/>
        <end position="136"/>
    </location>
</feature>
<sequence length="240" mass="25462">FMIAAVSPAVVIPSLIILQDKGLGVAKGVPSLVMAASGIDDVLAIAGFTVLLGLAIPTGLEEEIESFISQTFAIIEIIIGIISGLVLGMLISYIPSKKMRYRAANVRDLDHVTMCLHVHFCRGFLLLTIGIVFVFGTELWGIPGAGALCALVTSFTASLQWKEETVLLHLMDPIHQAALGSTAYDQAMRLGRPDNEVYWGQQILVIAVLATLITAPVGAFGIAIAGPKLLTVGDVPHPHD</sequence>
<name>H2YWT7_CIOSA</name>
<reference evidence="3" key="3">
    <citation type="submission" date="2025-09" db="UniProtKB">
        <authorList>
            <consortium name="Ensembl"/>
        </authorList>
    </citation>
    <scope>IDENTIFICATION</scope>
</reference>
<keyword evidence="2" id="KW-1133">Transmembrane helix</keyword>
<dbReference type="HOGENOM" id="CLU_018415_4_0_1"/>
<evidence type="ECO:0008006" key="5">
    <source>
        <dbReference type="Google" id="ProtNLM"/>
    </source>
</evidence>